<sequence>MAMIVIYHNSRCGTSRVTLSLIKSTGADPVIVDYLKAGWTEGHLLGLFAAAGLTPREALRAKEAKAKELGLHEEGVPAADILAAMVAHPVLVNRPFVCTKKGVRLCRPSETVLTLLDGPFKGPVTRENGEMLIDGDGRPVV</sequence>
<dbReference type="PROSITE" id="PS51353">
    <property type="entry name" value="ARSC"/>
    <property type="match status" value="1"/>
</dbReference>
<dbReference type="EMBL" id="CP002156">
    <property type="protein sequence ID" value="ADM09065.1"/>
    <property type="molecule type" value="Genomic_DNA"/>
</dbReference>
<dbReference type="GO" id="GO:0046685">
    <property type="term" value="P:response to arsenic-containing substance"/>
    <property type="evidence" value="ECO:0007669"/>
    <property type="project" value="UniProtKB-KW"/>
</dbReference>
<keyword evidence="2" id="KW-0059">Arsenical resistance</keyword>
<dbReference type="SUPFAM" id="SSF52833">
    <property type="entry name" value="Thioredoxin-like"/>
    <property type="match status" value="1"/>
</dbReference>
<comment type="catalytic activity">
    <reaction evidence="7">
        <text>[glutaredoxin]-dithiol + arsenate + glutathione + H(+) = glutathionyl-S-S-[glutaredoxin] + arsenite + H2O</text>
        <dbReference type="Rhea" id="RHEA:22016"/>
        <dbReference type="Rhea" id="RHEA-COMP:10729"/>
        <dbReference type="Rhea" id="RHEA-COMP:17668"/>
        <dbReference type="ChEBI" id="CHEBI:15377"/>
        <dbReference type="ChEBI" id="CHEBI:15378"/>
        <dbReference type="ChEBI" id="CHEBI:29242"/>
        <dbReference type="ChEBI" id="CHEBI:29950"/>
        <dbReference type="ChEBI" id="CHEBI:48597"/>
        <dbReference type="ChEBI" id="CHEBI:57925"/>
        <dbReference type="ChEBI" id="CHEBI:146199"/>
        <dbReference type="EC" id="1.20.4.1"/>
    </reaction>
</comment>
<dbReference type="STRING" id="314260.PB2503_04952"/>
<dbReference type="EC" id="1.20.4.1" evidence="4 7"/>
<accession>E0TFQ0</accession>
<dbReference type="NCBIfam" id="TIGR00014">
    <property type="entry name" value="arsC"/>
    <property type="match status" value="1"/>
</dbReference>
<reference evidence="8 9" key="2">
    <citation type="journal article" date="2011" name="J. Bacteriol.">
        <title>Complete genome sequence of strain HTCC2503T of Parvularcula bermudensis, the type species of the order "Parvularculales" in the class Alphaproteobacteria.</title>
        <authorList>
            <person name="Oh H.M."/>
            <person name="Kang I."/>
            <person name="Vergin K.L."/>
            <person name="Kang D."/>
            <person name="Rhee K.H."/>
            <person name="Giovannoni S.J."/>
            <person name="Cho J.C."/>
        </authorList>
    </citation>
    <scope>NUCLEOTIDE SEQUENCE [LARGE SCALE GENOMIC DNA]</scope>
    <source>
        <strain evidence="9">ATCC BAA-594 / HTCC2503 / KCTC 12087</strain>
    </source>
</reference>
<dbReference type="CDD" id="cd03034">
    <property type="entry name" value="ArsC_ArsC"/>
    <property type="match status" value="1"/>
</dbReference>
<evidence type="ECO:0000256" key="3">
    <source>
        <dbReference type="ARBA" id="ARBA00023002"/>
    </source>
</evidence>
<evidence type="ECO:0000256" key="6">
    <source>
        <dbReference type="PROSITE-ProRule" id="PRU01282"/>
    </source>
</evidence>
<evidence type="ECO:0000313" key="9">
    <source>
        <dbReference type="Proteomes" id="UP000001302"/>
    </source>
</evidence>
<protein>
    <recommendedName>
        <fullName evidence="5 7">Arsenate reductase</fullName>
        <ecNumber evidence="4 7">1.20.4.1</ecNumber>
    </recommendedName>
</protein>
<dbReference type="Pfam" id="PF03960">
    <property type="entry name" value="ArsC"/>
    <property type="match status" value="1"/>
</dbReference>
<evidence type="ECO:0000313" key="8">
    <source>
        <dbReference type="EMBL" id="ADM09065.1"/>
    </source>
</evidence>
<dbReference type="HOGENOM" id="CLU_116644_0_0_5"/>
<dbReference type="AlphaFoldDB" id="E0TFQ0"/>
<evidence type="ECO:0000256" key="4">
    <source>
        <dbReference type="ARBA" id="ARBA00038969"/>
    </source>
</evidence>
<dbReference type="Gene3D" id="3.40.30.10">
    <property type="entry name" value="Glutaredoxin"/>
    <property type="match status" value="1"/>
</dbReference>
<dbReference type="KEGG" id="pbr:PB2503_04952"/>
<evidence type="ECO:0000256" key="1">
    <source>
        <dbReference type="ARBA" id="ARBA00007198"/>
    </source>
</evidence>
<comment type="similarity">
    <text evidence="1 6 7">Belongs to the ArsC family.</text>
</comment>
<dbReference type="GO" id="GO:0008794">
    <property type="term" value="F:arsenate reductase (glutaredoxin) activity"/>
    <property type="evidence" value="ECO:0007669"/>
    <property type="project" value="UniProtKB-UniRule"/>
</dbReference>
<organism evidence="8 9">
    <name type="scientific">Parvularcula bermudensis (strain ATCC BAA-594 / HTCC2503 / KCTC 12087)</name>
    <dbReference type="NCBI Taxonomy" id="314260"/>
    <lineage>
        <taxon>Bacteria</taxon>
        <taxon>Pseudomonadati</taxon>
        <taxon>Pseudomonadota</taxon>
        <taxon>Alphaproteobacteria</taxon>
        <taxon>Parvularculales</taxon>
        <taxon>Parvularculaceae</taxon>
        <taxon>Parvularcula</taxon>
    </lineage>
</organism>
<dbReference type="eggNOG" id="COG1393">
    <property type="taxonomic scope" value="Bacteria"/>
</dbReference>
<evidence type="ECO:0000256" key="5">
    <source>
        <dbReference type="ARBA" id="ARBA00039879"/>
    </source>
</evidence>
<dbReference type="PANTHER" id="PTHR30041:SF5">
    <property type="entry name" value="ARSENATE REDUCTASE-RELATED"/>
    <property type="match status" value="1"/>
</dbReference>
<dbReference type="InterPro" id="IPR036249">
    <property type="entry name" value="Thioredoxin-like_sf"/>
</dbReference>
<dbReference type="Proteomes" id="UP000001302">
    <property type="component" value="Chromosome"/>
</dbReference>
<proteinExistence type="inferred from homology"/>
<evidence type="ECO:0000256" key="7">
    <source>
        <dbReference type="RuleBase" id="RU362029"/>
    </source>
</evidence>
<evidence type="ECO:0000256" key="2">
    <source>
        <dbReference type="ARBA" id="ARBA00022849"/>
    </source>
</evidence>
<dbReference type="InterPro" id="IPR006659">
    <property type="entry name" value="Arsenate_reductase"/>
</dbReference>
<gene>
    <name evidence="8" type="ordered locus">PB2503_04952</name>
</gene>
<dbReference type="RefSeq" id="WP_013300039.1">
    <property type="nucleotide sequence ID" value="NC_014414.1"/>
</dbReference>
<keyword evidence="9" id="KW-1185">Reference proteome</keyword>
<name>E0TFQ0_PARBH</name>
<keyword evidence="3 7" id="KW-0560">Oxidoreductase</keyword>
<dbReference type="PANTHER" id="PTHR30041">
    <property type="entry name" value="ARSENATE REDUCTASE"/>
    <property type="match status" value="1"/>
</dbReference>
<dbReference type="InterPro" id="IPR006660">
    <property type="entry name" value="Arsenate_reductase-like"/>
</dbReference>
<reference evidence="9" key="1">
    <citation type="submission" date="2010-08" db="EMBL/GenBank/DDBJ databases">
        <title>Genome sequence of Parvularcula bermudensis HTCC2503.</title>
        <authorList>
            <person name="Kang D.-M."/>
            <person name="Oh H.-M."/>
            <person name="Cho J.-C."/>
        </authorList>
    </citation>
    <scope>NUCLEOTIDE SEQUENCE [LARGE SCALE GENOMIC DNA]</scope>
    <source>
        <strain evidence="9">ATCC BAA-594 / HTCC2503 / KCTC 12087</strain>
    </source>
</reference>